<keyword evidence="7" id="KW-0150">Chloroplast</keyword>
<evidence type="ECO:0000256" key="6">
    <source>
        <dbReference type="HAMAP-Rule" id="MF_00500"/>
    </source>
</evidence>
<reference evidence="7" key="1">
    <citation type="submission" date="2016-10" db="EMBL/GenBank/DDBJ databases">
        <title>Chloroplast genomes as a tool to resolve red algal phylogenies: a case study in the Nemaliales.</title>
        <authorList>
            <person name="Costa J.F."/>
            <person name="Lin S.M."/>
            <person name="Macaya E.C."/>
            <person name="Fernandez-Garcia C."/>
            <person name="Verbruggen H."/>
        </authorList>
    </citation>
    <scope>NUCLEOTIDE SEQUENCE</scope>
    <source>
        <strain evidence="7">H.1444</strain>
    </source>
</reference>
<evidence type="ECO:0000313" key="7">
    <source>
        <dbReference type="EMBL" id="SCW22984.1"/>
    </source>
</evidence>
<dbReference type="AlphaFoldDB" id="A0A1G4NWI6"/>
<keyword evidence="2 6" id="KW-0699">rRNA-binding</keyword>
<dbReference type="GO" id="GO:0070181">
    <property type="term" value="F:small ribosomal subunit rRNA binding"/>
    <property type="evidence" value="ECO:0007669"/>
    <property type="project" value="TreeGrafter"/>
</dbReference>
<evidence type="ECO:0000256" key="4">
    <source>
        <dbReference type="ARBA" id="ARBA00022980"/>
    </source>
</evidence>
<gene>
    <name evidence="6 7" type="primary">rps20</name>
    <name evidence="7" type="ORF">H1444_121</name>
</gene>
<dbReference type="InterPro" id="IPR002583">
    <property type="entry name" value="Ribosomal_bS20"/>
</dbReference>
<accession>A0A1G4NWI6</accession>
<dbReference type="EMBL" id="LT622871">
    <property type="protein sequence ID" value="SCW22984.1"/>
    <property type="molecule type" value="Genomic_DNA"/>
</dbReference>
<keyword evidence="3 6" id="KW-0694">RNA-binding</keyword>
<sequence length="92" mass="10304">MAKNASVMKSITVANRNNNSNKIYKSTIKTLTKKFLLSSQKSSTEEDAKLLRSKLSSLYSQIDKAVKRGVLHRNNASRKKAFLAKFLANSLK</sequence>
<comment type="function">
    <text evidence="6">Binds directly to 16S ribosomal RNA.</text>
</comment>
<dbReference type="PANTHER" id="PTHR33398:SF1">
    <property type="entry name" value="SMALL RIBOSOMAL SUBUNIT PROTEIN BS20C"/>
    <property type="match status" value="1"/>
</dbReference>
<dbReference type="GO" id="GO:0006412">
    <property type="term" value="P:translation"/>
    <property type="evidence" value="ECO:0007669"/>
    <property type="project" value="UniProtKB-UniRule"/>
</dbReference>
<comment type="similarity">
    <text evidence="1 6">Belongs to the bacterial ribosomal protein bS20 family.</text>
</comment>
<organism evidence="7">
    <name type="scientific">Nemalion sp. H.1444</name>
    <dbReference type="NCBI Taxonomy" id="1907586"/>
    <lineage>
        <taxon>Eukaryota</taxon>
        <taxon>Rhodophyta</taxon>
        <taxon>Florideophyceae</taxon>
        <taxon>Nemaliophycidae</taxon>
        <taxon>Nemaliales</taxon>
        <taxon>Nemaliaceae</taxon>
        <taxon>Nemalion</taxon>
    </lineage>
</organism>
<protein>
    <recommendedName>
        <fullName evidence="6">Small ribosomal subunit protein bS20c</fullName>
    </recommendedName>
</protein>
<dbReference type="Gene3D" id="1.20.58.110">
    <property type="entry name" value="Ribosomal protein S20"/>
    <property type="match status" value="1"/>
</dbReference>
<keyword evidence="5 6" id="KW-0687">Ribonucleoprotein</keyword>
<dbReference type="GO" id="GO:0003735">
    <property type="term" value="F:structural constituent of ribosome"/>
    <property type="evidence" value="ECO:0007669"/>
    <property type="project" value="InterPro"/>
</dbReference>
<evidence type="ECO:0000256" key="5">
    <source>
        <dbReference type="ARBA" id="ARBA00023274"/>
    </source>
</evidence>
<proteinExistence type="inferred from homology"/>
<keyword evidence="7" id="KW-0934">Plastid</keyword>
<dbReference type="InterPro" id="IPR036510">
    <property type="entry name" value="Ribosomal_bS20_sf"/>
</dbReference>
<geneLocation type="chloroplast" evidence="7"/>
<dbReference type="Pfam" id="PF01649">
    <property type="entry name" value="Ribosomal_S20p"/>
    <property type="match status" value="1"/>
</dbReference>
<keyword evidence="4 6" id="KW-0689">Ribosomal protein</keyword>
<dbReference type="GO" id="GO:0015935">
    <property type="term" value="C:small ribosomal subunit"/>
    <property type="evidence" value="ECO:0007669"/>
    <property type="project" value="TreeGrafter"/>
</dbReference>
<dbReference type="HAMAP" id="MF_00500">
    <property type="entry name" value="Ribosomal_bS20"/>
    <property type="match status" value="1"/>
</dbReference>
<evidence type="ECO:0000256" key="3">
    <source>
        <dbReference type="ARBA" id="ARBA00022884"/>
    </source>
</evidence>
<dbReference type="NCBIfam" id="TIGR00029">
    <property type="entry name" value="S20"/>
    <property type="match status" value="1"/>
</dbReference>
<reference evidence="7" key="2">
    <citation type="submission" date="2016-10" db="EMBL/GenBank/DDBJ databases">
        <authorList>
            <person name="de Groot N.N."/>
        </authorList>
    </citation>
    <scope>NUCLEOTIDE SEQUENCE</scope>
    <source>
        <strain evidence="7">H.1444</strain>
    </source>
</reference>
<comment type="subcellular location">
    <subcellularLocation>
        <location evidence="6">Plastid</location>
        <location evidence="6">Chloroplast</location>
    </subcellularLocation>
</comment>
<dbReference type="PANTHER" id="PTHR33398">
    <property type="entry name" value="30S RIBOSOMAL PROTEIN S20"/>
    <property type="match status" value="1"/>
</dbReference>
<dbReference type="GO" id="GO:0009507">
    <property type="term" value="C:chloroplast"/>
    <property type="evidence" value="ECO:0007669"/>
    <property type="project" value="UniProtKB-SubCell"/>
</dbReference>
<evidence type="ECO:0000256" key="1">
    <source>
        <dbReference type="ARBA" id="ARBA00007634"/>
    </source>
</evidence>
<evidence type="ECO:0000256" key="2">
    <source>
        <dbReference type="ARBA" id="ARBA00022730"/>
    </source>
</evidence>
<name>A0A1G4NWI6_9FLOR</name>
<dbReference type="SUPFAM" id="SSF46992">
    <property type="entry name" value="Ribosomal protein S20"/>
    <property type="match status" value="1"/>
</dbReference>